<proteinExistence type="predicted"/>
<dbReference type="Proteomes" id="UP000283325">
    <property type="component" value="Unassembled WGS sequence"/>
</dbReference>
<evidence type="ECO:0000313" key="2">
    <source>
        <dbReference type="EMBL" id="RHL84112.1"/>
    </source>
</evidence>
<organism evidence="2 3">
    <name type="scientific">Dorea formicigenerans</name>
    <dbReference type="NCBI Taxonomy" id="39486"/>
    <lineage>
        <taxon>Bacteria</taxon>
        <taxon>Bacillati</taxon>
        <taxon>Bacillota</taxon>
        <taxon>Clostridia</taxon>
        <taxon>Lachnospirales</taxon>
        <taxon>Lachnospiraceae</taxon>
        <taxon>Dorea</taxon>
    </lineage>
</organism>
<evidence type="ECO:0000313" key="3">
    <source>
        <dbReference type="Proteomes" id="UP000283325"/>
    </source>
</evidence>
<feature type="transmembrane region" description="Helical" evidence="1">
    <location>
        <begin position="52"/>
        <end position="69"/>
    </location>
</feature>
<keyword evidence="1" id="KW-0812">Transmembrane</keyword>
<reference evidence="2 3" key="1">
    <citation type="submission" date="2018-08" db="EMBL/GenBank/DDBJ databases">
        <title>A genome reference for cultivated species of the human gut microbiota.</title>
        <authorList>
            <person name="Zou Y."/>
            <person name="Xue W."/>
            <person name="Luo G."/>
        </authorList>
    </citation>
    <scope>NUCLEOTIDE SEQUENCE [LARGE SCALE GENOMIC DNA]</scope>
    <source>
        <strain evidence="2 3">AF36-1BH</strain>
    </source>
</reference>
<keyword evidence="1" id="KW-1133">Transmembrane helix</keyword>
<sequence length="85" mass="9830">MPGGIGYKVTLNFKMRFWVLTLKIAFSLEIKGFCGYNNVIKKRLKNPMGEQAYWFFVPLFSISGIKFPISDASGRMYKSIFPMDF</sequence>
<comment type="caution">
    <text evidence="2">The sequence shown here is derived from an EMBL/GenBank/DDBJ whole genome shotgun (WGS) entry which is preliminary data.</text>
</comment>
<name>A0A415MSY2_9FIRM</name>
<gene>
    <name evidence="2" type="ORF">DWZ98_16280</name>
</gene>
<accession>A0A415MSY2</accession>
<dbReference type="AlphaFoldDB" id="A0A415MSY2"/>
<evidence type="ECO:0000256" key="1">
    <source>
        <dbReference type="SAM" id="Phobius"/>
    </source>
</evidence>
<keyword evidence="1" id="KW-0472">Membrane</keyword>
<protein>
    <submittedName>
        <fullName evidence="2">Uncharacterized protein</fullName>
    </submittedName>
</protein>
<dbReference type="EMBL" id="QRPD01000021">
    <property type="protein sequence ID" value="RHL84112.1"/>
    <property type="molecule type" value="Genomic_DNA"/>
</dbReference>